<feature type="compositionally biased region" description="Basic residues" evidence="5">
    <location>
        <begin position="616"/>
        <end position="634"/>
    </location>
</feature>
<gene>
    <name evidence="6" type="ORF">KIPB_006338</name>
</gene>
<evidence type="ECO:0000256" key="4">
    <source>
        <dbReference type="ARBA" id="ARBA00022840"/>
    </source>
</evidence>
<feature type="region of interest" description="Disordered" evidence="5">
    <location>
        <begin position="594"/>
        <end position="648"/>
    </location>
</feature>
<evidence type="ECO:0000256" key="2">
    <source>
        <dbReference type="ARBA" id="ARBA00022801"/>
    </source>
</evidence>
<dbReference type="AlphaFoldDB" id="A0A9K3GJN9"/>
<dbReference type="EMBL" id="BDIP01001619">
    <property type="protein sequence ID" value="GIQ84780.1"/>
    <property type="molecule type" value="Genomic_DNA"/>
</dbReference>
<protein>
    <submittedName>
        <fullName evidence="6">Uncharacterized protein</fullName>
    </submittedName>
</protein>
<dbReference type="PANTHER" id="PTHR18934">
    <property type="entry name" value="ATP-DEPENDENT RNA HELICASE"/>
    <property type="match status" value="1"/>
</dbReference>
<accession>A0A9K3GJN9</accession>
<evidence type="ECO:0000256" key="3">
    <source>
        <dbReference type="ARBA" id="ARBA00022806"/>
    </source>
</evidence>
<dbReference type="GO" id="GO:0005524">
    <property type="term" value="F:ATP binding"/>
    <property type="evidence" value="ECO:0007669"/>
    <property type="project" value="UniProtKB-KW"/>
</dbReference>
<dbReference type="PANTHER" id="PTHR18934:SF99">
    <property type="entry name" value="ATP-DEPENDENT RNA HELICASE DHX37-RELATED"/>
    <property type="match status" value="1"/>
</dbReference>
<keyword evidence="2" id="KW-0378">Hydrolase</keyword>
<reference evidence="6 7" key="1">
    <citation type="journal article" date="2018" name="PLoS ONE">
        <title>The draft genome of Kipferlia bialata reveals reductive genome evolution in fornicate parasites.</title>
        <authorList>
            <person name="Tanifuji G."/>
            <person name="Takabayashi S."/>
            <person name="Kume K."/>
            <person name="Takagi M."/>
            <person name="Nakayama T."/>
            <person name="Kamikawa R."/>
            <person name="Inagaki Y."/>
            <person name="Hashimoto T."/>
        </authorList>
    </citation>
    <scope>NUCLEOTIDE SEQUENCE [LARGE SCALE GENOMIC DNA]</scope>
    <source>
        <strain evidence="6">NY0173</strain>
    </source>
</reference>
<proteinExistence type="predicted"/>
<keyword evidence="4" id="KW-0067">ATP-binding</keyword>
<dbReference type="GO" id="GO:0003723">
    <property type="term" value="F:RNA binding"/>
    <property type="evidence" value="ECO:0007669"/>
    <property type="project" value="TreeGrafter"/>
</dbReference>
<evidence type="ECO:0000256" key="5">
    <source>
        <dbReference type="SAM" id="MobiDB-lite"/>
    </source>
</evidence>
<organism evidence="6 7">
    <name type="scientific">Kipferlia bialata</name>
    <dbReference type="NCBI Taxonomy" id="797122"/>
    <lineage>
        <taxon>Eukaryota</taxon>
        <taxon>Metamonada</taxon>
        <taxon>Carpediemonas-like organisms</taxon>
        <taxon>Kipferlia</taxon>
    </lineage>
</organism>
<evidence type="ECO:0000256" key="1">
    <source>
        <dbReference type="ARBA" id="ARBA00022741"/>
    </source>
</evidence>
<dbReference type="Gene3D" id="1.20.120.1080">
    <property type="match status" value="1"/>
</dbReference>
<dbReference type="GO" id="GO:0004386">
    <property type="term" value="F:helicase activity"/>
    <property type="evidence" value="ECO:0007669"/>
    <property type="project" value="UniProtKB-KW"/>
</dbReference>
<evidence type="ECO:0000313" key="7">
    <source>
        <dbReference type="Proteomes" id="UP000265618"/>
    </source>
</evidence>
<dbReference type="Proteomes" id="UP000265618">
    <property type="component" value="Unassembled WGS sequence"/>
</dbReference>
<sequence length="673" mass="73951">MYTERVFDSFDRFQKPEIAVADLDSTILRVISQAGRLDILFRTPEPPAPDRVHHAMLGLADLGTLQNDTLDHLDYVEVLRGMRPSDMAAVEDGSLKVDLTSLGSLCASLPLQPSHSHLIATAMMLDATGAGMRELSDHVPITPILCVGIITATLSINPYCWRHPRSCRPAEFVATNGAGVDARMKVDLYDSDLLSDVEVYNTIASLSEQRMSFHRMYKRFNDLGLSLRQCKRMLTHSSHLAQCAVQWAEKHPELHLSSECLDALRSMARRGTVPAPSSATGRRLSVTLFMARLAVALTMPWCTLKTGSNTTFRNKNVKRLARQHGVNEQRCDRDDKAALGIVDMPLGTTEEHVRMVVGEDEGWDLEVYMGGQTFVVGSDQPEGDDRPYALVVGTRKADYTPNRDLAGLTMKSLPPFLVRCRSMQYRNAMTFPLDSGDPTATVLYSKEKAESGVFLSRYGYTASASAHVLMYADSLRLEKGGSFVKGLVSLPSDEPSAESAGTALILLCAADRHPMILDVTMNGVMSGIRVGNQKKKTAPIKCPDVDAEDVLFCVNSIRNSMRFLSDMESGNSNTMGDAAEALADMISDAIEEAAAGKGKGKTVRNVHVQEPEKGRGKGKKGRGKKGKGRSKKGRKESQPNNDVPLPCPIMWYGRYLPILTQDEEEPLPDEAWE</sequence>
<keyword evidence="3" id="KW-0347">Helicase</keyword>
<keyword evidence="7" id="KW-1185">Reference proteome</keyword>
<comment type="caution">
    <text evidence="6">The sequence shown here is derived from an EMBL/GenBank/DDBJ whole genome shotgun (WGS) entry which is preliminary data.</text>
</comment>
<dbReference type="GO" id="GO:0016787">
    <property type="term" value="F:hydrolase activity"/>
    <property type="evidence" value="ECO:0007669"/>
    <property type="project" value="UniProtKB-KW"/>
</dbReference>
<keyword evidence="1" id="KW-0547">Nucleotide-binding</keyword>
<name>A0A9K3GJN9_9EUKA</name>
<evidence type="ECO:0000313" key="6">
    <source>
        <dbReference type="EMBL" id="GIQ84780.1"/>
    </source>
</evidence>